<keyword evidence="3" id="KW-0326">Glycosidase</keyword>
<gene>
    <name evidence="8" type="ORF">IAA61_02495</name>
</gene>
<proteinExistence type="inferred from homology"/>
<dbReference type="Pfam" id="PF01301">
    <property type="entry name" value="Glyco_hydro_35"/>
    <property type="match status" value="1"/>
</dbReference>
<evidence type="ECO:0000259" key="7">
    <source>
        <dbReference type="Pfam" id="PF21467"/>
    </source>
</evidence>
<feature type="active site" description="Nucleophile" evidence="4">
    <location>
        <position position="236"/>
    </location>
</feature>
<dbReference type="InterPro" id="IPR026283">
    <property type="entry name" value="B-gal_1-like"/>
</dbReference>
<dbReference type="Pfam" id="PF21467">
    <property type="entry name" value="BetaGal_gal-bd"/>
    <property type="match status" value="1"/>
</dbReference>
<evidence type="ECO:0000259" key="5">
    <source>
        <dbReference type="Pfam" id="PF01301"/>
    </source>
</evidence>
<evidence type="ECO:0000256" key="4">
    <source>
        <dbReference type="PIRSR" id="PIRSR006336-1"/>
    </source>
</evidence>
<dbReference type="SUPFAM" id="SSF49785">
    <property type="entry name" value="Galactose-binding domain-like"/>
    <property type="match status" value="1"/>
</dbReference>
<comment type="similarity">
    <text evidence="1">Belongs to the glycosyl hydrolase 35 family.</text>
</comment>
<dbReference type="AlphaFoldDB" id="A0A9D1MA38"/>
<dbReference type="Pfam" id="PF21317">
    <property type="entry name" value="BetaGal_ABD_1"/>
    <property type="match status" value="1"/>
</dbReference>
<dbReference type="Gene3D" id="3.20.20.80">
    <property type="entry name" value="Glycosidases"/>
    <property type="match status" value="1"/>
</dbReference>
<feature type="domain" description="Beta-galactosidase galactose-binding" evidence="7">
    <location>
        <begin position="488"/>
        <end position="546"/>
    </location>
</feature>
<dbReference type="GO" id="GO:0005975">
    <property type="term" value="P:carbohydrate metabolic process"/>
    <property type="evidence" value="ECO:0007669"/>
    <property type="project" value="InterPro"/>
</dbReference>
<dbReference type="InterPro" id="IPR048913">
    <property type="entry name" value="BetaGal_gal-bd"/>
</dbReference>
<dbReference type="PRINTS" id="PR00742">
    <property type="entry name" value="GLHYDRLASE35"/>
</dbReference>
<evidence type="ECO:0000313" key="8">
    <source>
        <dbReference type="EMBL" id="HIU56668.1"/>
    </source>
</evidence>
<protein>
    <submittedName>
        <fullName evidence="8">Beta-galactosidase</fullName>
    </submittedName>
</protein>
<dbReference type="PANTHER" id="PTHR23421">
    <property type="entry name" value="BETA-GALACTOSIDASE RELATED"/>
    <property type="match status" value="1"/>
</dbReference>
<dbReference type="InterPro" id="IPR031330">
    <property type="entry name" value="Gly_Hdrlase_35_cat"/>
</dbReference>
<reference evidence="8" key="1">
    <citation type="submission" date="2020-10" db="EMBL/GenBank/DDBJ databases">
        <authorList>
            <person name="Gilroy R."/>
        </authorList>
    </citation>
    <scope>NUCLEOTIDE SEQUENCE</scope>
    <source>
        <strain evidence="8">USAMLcec3-3695</strain>
    </source>
</reference>
<evidence type="ECO:0000256" key="3">
    <source>
        <dbReference type="ARBA" id="ARBA00023295"/>
    </source>
</evidence>
<feature type="domain" description="Beta-galactosidase 1-like first all-beta" evidence="6">
    <location>
        <begin position="368"/>
        <end position="469"/>
    </location>
</feature>
<dbReference type="Proteomes" id="UP000824109">
    <property type="component" value="Unassembled WGS sequence"/>
</dbReference>
<dbReference type="EMBL" id="DVNB01000026">
    <property type="protein sequence ID" value="HIU56668.1"/>
    <property type="molecule type" value="Genomic_DNA"/>
</dbReference>
<evidence type="ECO:0000256" key="2">
    <source>
        <dbReference type="ARBA" id="ARBA00022801"/>
    </source>
</evidence>
<organism evidence="8 9">
    <name type="scientific">Candidatus Ornithomonoglobus merdipullorum</name>
    <dbReference type="NCBI Taxonomy" id="2840895"/>
    <lineage>
        <taxon>Bacteria</taxon>
        <taxon>Bacillati</taxon>
        <taxon>Bacillota</taxon>
        <taxon>Clostridia</taxon>
        <taxon>Candidatus Ornithomonoglobus</taxon>
    </lineage>
</organism>
<accession>A0A9D1MA38</accession>
<dbReference type="InterPro" id="IPR008979">
    <property type="entry name" value="Galactose-bd-like_sf"/>
</dbReference>
<evidence type="ECO:0000313" key="9">
    <source>
        <dbReference type="Proteomes" id="UP000824109"/>
    </source>
</evidence>
<name>A0A9D1MA38_9FIRM</name>
<evidence type="ECO:0000259" key="6">
    <source>
        <dbReference type="Pfam" id="PF21317"/>
    </source>
</evidence>
<reference evidence="8" key="2">
    <citation type="journal article" date="2021" name="PeerJ">
        <title>Extensive microbial diversity within the chicken gut microbiome revealed by metagenomics and culture.</title>
        <authorList>
            <person name="Gilroy R."/>
            <person name="Ravi A."/>
            <person name="Getino M."/>
            <person name="Pursley I."/>
            <person name="Horton D.L."/>
            <person name="Alikhan N.F."/>
            <person name="Baker D."/>
            <person name="Gharbi K."/>
            <person name="Hall N."/>
            <person name="Watson M."/>
            <person name="Adriaenssens E.M."/>
            <person name="Foster-Nyarko E."/>
            <person name="Jarju S."/>
            <person name="Secka A."/>
            <person name="Antonio M."/>
            <person name="Oren A."/>
            <person name="Chaudhuri R.R."/>
            <person name="La Ragione R."/>
            <person name="Hildebrand F."/>
            <person name="Pallen M.J."/>
        </authorList>
    </citation>
    <scope>NUCLEOTIDE SEQUENCE</scope>
    <source>
        <strain evidence="8">USAMLcec3-3695</strain>
    </source>
</reference>
<dbReference type="Gene3D" id="2.60.120.260">
    <property type="entry name" value="Galactose-binding domain-like"/>
    <property type="match status" value="2"/>
</dbReference>
<dbReference type="InterPro" id="IPR048912">
    <property type="entry name" value="BetaGal1-like_ABD1"/>
</dbReference>
<feature type="active site" description="Proton donor" evidence="4">
    <location>
        <position position="159"/>
    </location>
</feature>
<dbReference type="InterPro" id="IPR001944">
    <property type="entry name" value="Glycoside_Hdrlase_35"/>
</dbReference>
<dbReference type="PIRSF" id="PIRSF006336">
    <property type="entry name" value="B-gal"/>
    <property type="match status" value="1"/>
</dbReference>
<feature type="domain" description="Glycoside hydrolase 35 catalytic" evidence="5">
    <location>
        <begin position="12"/>
        <end position="324"/>
    </location>
</feature>
<comment type="caution">
    <text evidence="8">The sequence shown here is derived from an EMBL/GenBank/DDBJ whole genome shotgun (WGS) entry which is preliminary data.</text>
</comment>
<sequence>MKKKLVVKDGKFYLDGSEFRLYSGAVHYFRLHPLQWRDRLEKLKECGLNTVETYIAWNVQEPERGRFCFDGMADFERFIGIAEELGLYVIVRPGPFICAEWEMGGLPSWLLTIDGIELRHYNEPFLNCVRSYFEAVFEKLRPHLYVNGGGIIAMQIENEYGGLGQPDQEYLKWIKHAYEELGMDVLYFTSDGTWSTCLEDGSIDGILMTANFGSRTGQAIERLESLRPGEPKVCMEFWNGWFDQWGTEHHTREAQTVVDEIKTLIDNNGGFNIYMFSGGTNFGFMNGSNCNPHFEPCITSYDYGAPIAEDGSLTEQYRLLKRLLTGNDKIIDGHKTAAYGKVTDFTAYGLFDNAKSQGREFKNSGASSMEEFGQKYGYILYEADIEGMSGVIDIGEPHDRAMFYADNVFIGEYERGTDYEPISVSGASSLKILIENMGRANYGPRIFDKKGLVQNARIGDTEIRAYDITCFEMNSTAAEHIGCTFAQPAIYKAEFEVGEAADTYLLPSGFTKGVAFVNGFNLGRYWSKGPQQTLYVPAGVLRKGSNSLTVFDLYPTDMPGAEFIDRHILDELK</sequence>
<dbReference type="GO" id="GO:0004565">
    <property type="term" value="F:beta-galactosidase activity"/>
    <property type="evidence" value="ECO:0007669"/>
    <property type="project" value="InterPro"/>
</dbReference>
<dbReference type="SUPFAM" id="SSF51445">
    <property type="entry name" value="(Trans)glycosidases"/>
    <property type="match status" value="1"/>
</dbReference>
<dbReference type="InterPro" id="IPR017853">
    <property type="entry name" value="GH"/>
</dbReference>
<keyword evidence="2" id="KW-0378">Hydrolase</keyword>
<evidence type="ECO:0000256" key="1">
    <source>
        <dbReference type="ARBA" id="ARBA00009809"/>
    </source>
</evidence>